<dbReference type="Proteomes" id="UP000783686">
    <property type="component" value="Unassembled WGS sequence"/>
</dbReference>
<dbReference type="OrthoDB" id="10265994at2759"/>
<comment type="subcellular location">
    <subcellularLocation>
        <location evidence="1">Nucleus</location>
    </subcellularLocation>
</comment>
<sequence length="284" mass="32003">MSEKEDLEEYNELIGEAKDKILERLHRVQTKHEKVNEALRGVKGFNDRVLSNGANKMSQGSKSKLIVLYNTALKQSEGEADAIRKVLDEIQKLRRIEFDMILDGKMSRGQMISLLNDQSKTLPLYIGGVTGHPPPGVGAIPWGDRDEIAVGSIVAAFVDDVWILAKVMSLNGSGRYDIRDIDDEGSRRIAMRRQRLIPLPIYRADPNRDAHALFPINAIVLALYPQTTCFYKGVVEKVPASESDDYLVVFEDNSFDSGYSPPFEVAQRYVITYKYIKPRGKPEE</sequence>
<organism evidence="6 7">
    <name type="scientific">Bursaphelenchus okinawaensis</name>
    <dbReference type="NCBI Taxonomy" id="465554"/>
    <lineage>
        <taxon>Eukaryota</taxon>
        <taxon>Metazoa</taxon>
        <taxon>Ecdysozoa</taxon>
        <taxon>Nematoda</taxon>
        <taxon>Chromadorea</taxon>
        <taxon>Rhabditida</taxon>
        <taxon>Tylenchina</taxon>
        <taxon>Tylenchomorpha</taxon>
        <taxon>Aphelenchoidea</taxon>
        <taxon>Aphelenchoididae</taxon>
        <taxon>Bursaphelenchus</taxon>
    </lineage>
</organism>
<evidence type="ECO:0000256" key="2">
    <source>
        <dbReference type="ARBA" id="ARBA00023015"/>
    </source>
</evidence>
<keyword evidence="3" id="KW-0804">Transcription</keyword>
<gene>
    <name evidence="6" type="ORF">BOKJ2_LOCUS7942</name>
</gene>
<keyword evidence="7" id="KW-1185">Reference proteome</keyword>
<evidence type="ECO:0000313" key="7">
    <source>
        <dbReference type="Proteomes" id="UP000614601"/>
    </source>
</evidence>
<dbReference type="EMBL" id="CAJFDH010000004">
    <property type="protein sequence ID" value="CAD5218732.1"/>
    <property type="molecule type" value="Genomic_DNA"/>
</dbReference>
<keyword evidence="4" id="KW-0539">Nucleus</keyword>
<feature type="domain" description="SGF29 C-terminal" evidence="5">
    <location>
        <begin position="144"/>
        <end position="279"/>
    </location>
</feature>
<evidence type="ECO:0000259" key="5">
    <source>
        <dbReference type="PROSITE" id="PS51518"/>
    </source>
</evidence>
<dbReference type="GO" id="GO:0000124">
    <property type="term" value="C:SAGA complex"/>
    <property type="evidence" value="ECO:0007669"/>
    <property type="project" value="InterPro"/>
</dbReference>
<dbReference type="Proteomes" id="UP000614601">
    <property type="component" value="Unassembled WGS sequence"/>
</dbReference>
<evidence type="ECO:0000256" key="1">
    <source>
        <dbReference type="ARBA" id="ARBA00004123"/>
    </source>
</evidence>
<dbReference type="InterPro" id="IPR037802">
    <property type="entry name" value="SGF29"/>
</dbReference>
<dbReference type="EMBL" id="CAJFCW020000004">
    <property type="protein sequence ID" value="CAG9111512.1"/>
    <property type="molecule type" value="Genomic_DNA"/>
</dbReference>
<dbReference type="Gene3D" id="2.30.30.140">
    <property type="match status" value="2"/>
</dbReference>
<dbReference type="CDD" id="cd20394">
    <property type="entry name" value="Tudor_SGF29_rpt2"/>
    <property type="match status" value="1"/>
</dbReference>
<dbReference type="InterPro" id="IPR047287">
    <property type="entry name" value="Tudor_SGF29_rpt2"/>
</dbReference>
<dbReference type="Pfam" id="PF07039">
    <property type="entry name" value="SGF29_Tudor"/>
    <property type="match status" value="1"/>
</dbReference>
<dbReference type="AlphaFoldDB" id="A0A811KV39"/>
<accession>A0A811KV39</accession>
<dbReference type="PROSITE" id="PS51518">
    <property type="entry name" value="SGF29_C"/>
    <property type="match status" value="1"/>
</dbReference>
<name>A0A811KV39_9BILA</name>
<dbReference type="InterPro" id="IPR010750">
    <property type="entry name" value="SGF29_tudor-like_dom"/>
</dbReference>
<dbReference type="GO" id="GO:0005634">
    <property type="term" value="C:nucleus"/>
    <property type="evidence" value="ECO:0007669"/>
    <property type="project" value="UniProtKB-SubCell"/>
</dbReference>
<proteinExistence type="predicted"/>
<evidence type="ECO:0000256" key="4">
    <source>
        <dbReference type="ARBA" id="ARBA00023242"/>
    </source>
</evidence>
<evidence type="ECO:0000256" key="3">
    <source>
        <dbReference type="ARBA" id="ARBA00023163"/>
    </source>
</evidence>
<dbReference type="InterPro" id="IPR047288">
    <property type="entry name" value="Tudor_SGF29_rpt1"/>
</dbReference>
<protein>
    <recommendedName>
        <fullName evidence="5">SGF29 C-terminal domain-containing protein</fullName>
    </recommendedName>
</protein>
<dbReference type="PANTHER" id="PTHR21539:SF0">
    <property type="entry name" value="SAGA-ASSOCIATED FACTOR 29"/>
    <property type="match status" value="1"/>
</dbReference>
<keyword evidence="2" id="KW-0805">Transcription regulation</keyword>
<dbReference type="CDD" id="cd20393">
    <property type="entry name" value="Tudor_SGF29_rpt1"/>
    <property type="match status" value="1"/>
</dbReference>
<reference evidence="6" key="1">
    <citation type="submission" date="2020-09" db="EMBL/GenBank/DDBJ databases">
        <authorList>
            <person name="Kikuchi T."/>
        </authorList>
    </citation>
    <scope>NUCLEOTIDE SEQUENCE</scope>
    <source>
        <strain evidence="6">SH1</strain>
    </source>
</reference>
<dbReference type="PANTHER" id="PTHR21539">
    <property type="entry name" value="SAGA-ASSOCIATED FACTOR 29"/>
    <property type="match status" value="1"/>
</dbReference>
<comment type="caution">
    <text evidence="6">The sequence shown here is derived from an EMBL/GenBank/DDBJ whole genome shotgun (WGS) entry which is preliminary data.</text>
</comment>
<evidence type="ECO:0000313" key="6">
    <source>
        <dbReference type="EMBL" id="CAD5218732.1"/>
    </source>
</evidence>